<evidence type="ECO:0000256" key="4">
    <source>
        <dbReference type="ARBA" id="ARBA00022801"/>
    </source>
</evidence>
<feature type="compositionally biased region" description="Basic and acidic residues" evidence="7">
    <location>
        <begin position="369"/>
        <end position="404"/>
    </location>
</feature>
<name>A0AA88SJ35_CHASR</name>
<organism evidence="9 10">
    <name type="scientific">Channa striata</name>
    <name type="common">Snakehead murrel</name>
    <name type="synonym">Ophicephalus striatus</name>
    <dbReference type="NCBI Taxonomy" id="64152"/>
    <lineage>
        <taxon>Eukaryota</taxon>
        <taxon>Metazoa</taxon>
        <taxon>Chordata</taxon>
        <taxon>Craniata</taxon>
        <taxon>Vertebrata</taxon>
        <taxon>Euteleostomi</taxon>
        <taxon>Actinopterygii</taxon>
        <taxon>Neopterygii</taxon>
        <taxon>Teleostei</taxon>
        <taxon>Neoteleostei</taxon>
        <taxon>Acanthomorphata</taxon>
        <taxon>Anabantaria</taxon>
        <taxon>Anabantiformes</taxon>
        <taxon>Channoidei</taxon>
        <taxon>Channidae</taxon>
        <taxon>Channa</taxon>
    </lineage>
</organism>
<keyword evidence="4" id="KW-0378">Hydrolase</keyword>
<feature type="compositionally biased region" description="Acidic residues" evidence="7">
    <location>
        <begin position="566"/>
        <end position="587"/>
    </location>
</feature>
<dbReference type="GO" id="GO:0005634">
    <property type="term" value="C:nucleus"/>
    <property type="evidence" value="ECO:0007669"/>
    <property type="project" value="UniProtKB-SubCell"/>
</dbReference>
<evidence type="ECO:0000256" key="7">
    <source>
        <dbReference type="SAM" id="MobiDB-lite"/>
    </source>
</evidence>
<evidence type="ECO:0000256" key="6">
    <source>
        <dbReference type="ARBA" id="ARBA00023242"/>
    </source>
</evidence>
<feature type="compositionally biased region" description="Basic and acidic residues" evidence="7">
    <location>
        <begin position="482"/>
        <end position="505"/>
    </location>
</feature>
<evidence type="ECO:0000256" key="3">
    <source>
        <dbReference type="ARBA" id="ARBA00022722"/>
    </source>
</evidence>
<feature type="compositionally biased region" description="Polar residues" evidence="7">
    <location>
        <begin position="307"/>
        <end position="337"/>
    </location>
</feature>
<sequence>MLRSTGFFRGIDCPFYADFGEGKSSRNGCNRPYCHFRHSQQRRPSYGAPADAKKQRDLHTAHKGAGPDFTKVKEQGYDPFKPEVVRPEEHHNGNVAASGDISCALELVNKAIEEVRSEVEREKRKLSRIGDEQYDPGEPACLSSSDAAKSKTAGSHLAYDPGSYQMTSAGYNPTPGCSKYTLDSDNQGNKSNSMEYVPTSLKKPPTRIQTPQPPSPPPSPKYSNSTSSSKCKYTVDNSKPSTDMEYDPLSNYSAGIKVKTKREDSSQNVKKEGSKIHKLSMSDFSEEEYVVAVKKPQQNVDMKKYTFSDSDGESSGTEYRPTSLSNLQQKKASTGSVGDSFGKERAEKMLNALTQRNKEDLMLDTDLQNDTRRKDSLGEKKGTSHTSHEKSGKPEKMHKLDKAINRTPGNKSSSGSKDKGSVKNTSQDSAKKENKSHGKIDDRKNTVKVKTYDDKVNKDKRRSDGKIKTMEKVKTDSSNLDKNTENHTRDRKNSTLSDKERESSKYKNHQHKNGKLDSSKREKDVKKISKSCSSSKSSHSKDKVKPNAGSSVDKRQSLSLSHADLFGDESPDEAEPMEVDDDDETEEVLVRKSADALKRGRLNKRKASEVMSSSSSDEEGDRSMEGSRAGKDEVDDVEIDFSSFHDDLDFDSDPMEECLRIFNESKDVKREDKGRQTKQPSRDSEEEKSIESTLTTLFPGQKKRVSHFVAKGNVDVSSKTVVRPYKRPTAQEVCFQRMQMAQQQAAQLSASVKAASLSSSLSFSKERKRIAHRPSPQITSSKIGPADAKPAVNRVLSPSQSHQTVKAQTTAGILSKTISTVSQKRVAHTPTMKSSSMKRPVIPTEFGAKVPTNIRQRYLNTFIDECVKFCPSEDIAFQMALDEEKLVYERSSSKNIYLNVAVNTLKKLRSKSSSCPSPVNKGPGLVPKRKSQSHEEVLGGRLAATTSFTVNRMGKQQEEKLTGATLYRKLKAYLMTEEQLQEHGYPRANPEAAGKAIIYNLPEKKVITDPFTKICCRCGAEYKINVNGNCVRKEECSFHWGRLRRHKVAGGWETNYSCCASAVGAPGCQVSKQHVQDARKESLDGYVSTFSKALPPGGNAGVFALDCEMCYTKQGLELTRVTVIDAEMKVIYDTFVKPESKVVDYNTRFSGVTEEDLESATITLRDVQAVLLCMFSAESILIGHSLESDLLALKLIHSSVVDTAIVFPHRLGLPYKRALKNLMADHLKRIIQDNVEGHDSSEDASACMELMMWKIKEDAKVKR</sequence>
<feature type="compositionally biased region" description="Basic and acidic residues" evidence="7">
    <location>
        <begin position="514"/>
        <end position="527"/>
    </location>
</feature>
<dbReference type="InterPro" id="IPR012337">
    <property type="entry name" value="RNaseH-like_sf"/>
</dbReference>
<dbReference type="InterPro" id="IPR036397">
    <property type="entry name" value="RNaseH_sf"/>
</dbReference>
<feature type="compositionally biased region" description="Basic and acidic residues" evidence="7">
    <location>
        <begin position="429"/>
        <end position="475"/>
    </location>
</feature>
<proteinExistence type="inferred from homology"/>
<feature type="region of interest" description="Disordered" evidence="7">
    <location>
        <begin position="117"/>
        <end position="276"/>
    </location>
</feature>
<comment type="subcellular location">
    <subcellularLocation>
        <location evidence="1">Nucleus</location>
    </subcellularLocation>
</comment>
<dbReference type="SMART" id="SM00479">
    <property type="entry name" value="EXOIII"/>
    <property type="match status" value="1"/>
</dbReference>
<gene>
    <name evidence="9" type="ORF">Q5P01_015771</name>
</gene>
<feature type="compositionally biased region" description="Basic and acidic residues" evidence="7">
    <location>
        <begin position="261"/>
        <end position="275"/>
    </location>
</feature>
<dbReference type="GO" id="GO:0004527">
    <property type="term" value="F:exonuclease activity"/>
    <property type="evidence" value="ECO:0007669"/>
    <property type="project" value="UniProtKB-KW"/>
</dbReference>
<dbReference type="InterPro" id="IPR034922">
    <property type="entry name" value="REX1-like_exo"/>
</dbReference>
<feature type="compositionally biased region" description="Basic and acidic residues" evidence="7">
    <location>
        <begin position="661"/>
        <end position="690"/>
    </location>
</feature>
<dbReference type="InterPro" id="IPR031736">
    <property type="entry name" value="REXO1-like_dom"/>
</dbReference>
<dbReference type="PANTHER" id="PTHR12801:SF62">
    <property type="entry name" value="RNA EXONUCLEASE 1 HOMOLOG"/>
    <property type="match status" value="1"/>
</dbReference>
<reference evidence="9" key="1">
    <citation type="submission" date="2023-07" db="EMBL/GenBank/DDBJ databases">
        <title>Chromosome-level Genome Assembly of Striped Snakehead (Channa striata).</title>
        <authorList>
            <person name="Liu H."/>
        </authorList>
    </citation>
    <scope>NUCLEOTIDE SEQUENCE</scope>
    <source>
        <strain evidence="9">Gz</strain>
        <tissue evidence="9">Muscle</tissue>
    </source>
</reference>
<dbReference type="PANTHER" id="PTHR12801">
    <property type="entry name" value="RNA EXONUCLEASE REXO1 / RECO3 FAMILY MEMBER-RELATED"/>
    <property type="match status" value="1"/>
</dbReference>
<evidence type="ECO:0000256" key="1">
    <source>
        <dbReference type="ARBA" id="ARBA00004123"/>
    </source>
</evidence>
<feature type="compositionally biased region" description="Polar residues" evidence="7">
    <location>
        <begin position="181"/>
        <end position="194"/>
    </location>
</feature>
<dbReference type="AlphaFoldDB" id="A0AA88SJ35"/>
<feature type="compositionally biased region" description="Basic and acidic residues" evidence="7">
    <location>
        <begin position="621"/>
        <end position="632"/>
    </location>
</feature>
<feature type="compositionally biased region" description="Basic and acidic residues" evidence="7">
    <location>
        <begin position="51"/>
        <end position="60"/>
    </location>
</feature>
<evidence type="ECO:0000313" key="9">
    <source>
        <dbReference type="EMBL" id="KAK2835287.1"/>
    </source>
</evidence>
<feature type="region of interest" description="Disordered" evidence="7">
    <location>
        <begin position="299"/>
        <end position="638"/>
    </location>
</feature>
<dbReference type="InterPro" id="IPR013520">
    <property type="entry name" value="Ribonucl_H"/>
</dbReference>
<accession>A0AA88SJ35</accession>
<feature type="region of interest" description="Disordered" evidence="7">
    <location>
        <begin position="39"/>
        <end position="75"/>
    </location>
</feature>
<dbReference type="GO" id="GO:0003676">
    <property type="term" value="F:nucleic acid binding"/>
    <property type="evidence" value="ECO:0007669"/>
    <property type="project" value="InterPro"/>
</dbReference>
<feature type="compositionally biased region" description="Pro residues" evidence="7">
    <location>
        <begin position="211"/>
        <end position="220"/>
    </location>
</feature>
<feature type="domain" description="Exonuclease" evidence="8">
    <location>
        <begin position="1101"/>
        <end position="1260"/>
    </location>
</feature>
<feature type="compositionally biased region" description="Low complexity" evidence="7">
    <location>
        <begin position="221"/>
        <end position="234"/>
    </location>
</feature>
<dbReference type="EMBL" id="JAUPFM010000012">
    <property type="protein sequence ID" value="KAK2835287.1"/>
    <property type="molecule type" value="Genomic_DNA"/>
</dbReference>
<dbReference type="FunFam" id="3.30.420.10:FF:000021">
    <property type="entry name" value="RNA exonuclease 1 homolog"/>
    <property type="match status" value="1"/>
</dbReference>
<dbReference type="Gene3D" id="3.30.420.10">
    <property type="entry name" value="Ribonuclease H-like superfamily/Ribonuclease H"/>
    <property type="match status" value="1"/>
</dbReference>
<comment type="caution">
    <text evidence="9">The sequence shown here is derived from an EMBL/GenBank/DDBJ whole genome shotgun (WGS) entry which is preliminary data.</text>
</comment>
<keyword evidence="6" id="KW-0539">Nucleus</keyword>
<comment type="similarity">
    <text evidence="2">Belongs to the REXO1/REXO3 family.</text>
</comment>
<evidence type="ECO:0000259" key="8">
    <source>
        <dbReference type="SMART" id="SM00479"/>
    </source>
</evidence>
<evidence type="ECO:0000256" key="2">
    <source>
        <dbReference type="ARBA" id="ARBA00006357"/>
    </source>
</evidence>
<feature type="region of interest" description="Disordered" evidence="7">
    <location>
        <begin position="661"/>
        <end position="692"/>
    </location>
</feature>
<evidence type="ECO:0000256" key="5">
    <source>
        <dbReference type="ARBA" id="ARBA00022839"/>
    </source>
</evidence>
<dbReference type="SUPFAM" id="SSF53098">
    <property type="entry name" value="Ribonuclease H-like"/>
    <property type="match status" value="1"/>
</dbReference>
<keyword evidence="10" id="KW-1185">Reference proteome</keyword>
<feature type="compositionally biased region" description="Basic and acidic residues" evidence="7">
    <location>
        <begin position="117"/>
        <end position="131"/>
    </location>
</feature>
<feature type="region of interest" description="Disordered" evidence="7">
    <location>
        <begin position="765"/>
        <end position="788"/>
    </location>
</feature>
<feature type="region of interest" description="Disordered" evidence="7">
    <location>
        <begin position="911"/>
        <end position="931"/>
    </location>
</feature>
<keyword evidence="5" id="KW-0269">Exonuclease</keyword>
<feature type="compositionally biased region" description="Basic and acidic residues" evidence="7">
    <location>
        <begin position="588"/>
        <end position="598"/>
    </location>
</feature>
<dbReference type="CDD" id="cd06145">
    <property type="entry name" value="REX1_like"/>
    <property type="match status" value="1"/>
</dbReference>
<keyword evidence="3" id="KW-0540">Nuclease</keyword>
<dbReference type="InterPro" id="IPR047021">
    <property type="entry name" value="REXO1/3/4-like"/>
</dbReference>
<dbReference type="Proteomes" id="UP001187415">
    <property type="component" value="Unassembled WGS sequence"/>
</dbReference>
<evidence type="ECO:0000313" key="10">
    <source>
        <dbReference type="Proteomes" id="UP001187415"/>
    </source>
</evidence>
<protein>
    <recommendedName>
        <fullName evidence="8">Exonuclease domain-containing protein</fullName>
    </recommendedName>
</protein>
<dbReference type="Pfam" id="PF15870">
    <property type="entry name" value="EloA-BP1"/>
    <property type="match status" value="1"/>
</dbReference>